<dbReference type="GO" id="GO:0006869">
    <property type="term" value="P:lipid transport"/>
    <property type="evidence" value="ECO:0007669"/>
    <property type="project" value="InterPro"/>
</dbReference>
<organism evidence="4 5">
    <name type="scientific">Papaver nudicaule</name>
    <name type="common">Iceland poppy</name>
    <dbReference type="NCBI Taxonomy" id="74823"/>
    <lineage>
        <taxon>Eukaryota</taxon>
        <taxon>Viridiplantae</taxon>
        <taxon>Streptophyta</taxon>
        <taxon>Embryophyta</taxon>
        <taxon>Tracheophyta</taxon>
        <taxon>Spermatophyta</taxon>
        <taxon>Magnoliopsida</taxon>
        <taxon>Ranunculales</taxon>
        <taxon>Papaveraceae</taxon>
        <taxon>Papaveroideae</taxon>
        <taxon>Papaver</taxon>
    </lineage>
</organism>
<feature type="chain" id="PRO_5041452154" description="Bifunctional inhibitor/plant lipid transfer protein/seed storage helical domain-containing protein" evidence="3">
    <location>
        <begin position="33"/>
        <end position="102"/>
    </location>
</feature>
<protein>
    <recommendedName>
        <fullName evidence="6">Bifunctional inhibitor/plant lipid transfer protein/seed storage helical domain-containing protein</fullName>
    </recommendedName>
</protein>
<dbReference type="Proteomes" id="UP001177140">
    <property type="component" value="Unassembled WGS sequence"/>
</dbReference>
<keyword evidence="2" id="KW-0446">Lipid-binding</keyword>
<gene>
    <name evidence="4" type="ORF">MKW94_024689</name>
</gene>
<proteinExistence type="predicted"/>
<name>A0AA41RT39_PAPNU</name>
<dbReference type="GO" id="GO:0008289">
    <property type="term" value="F:lipid binding"/>
    <property type="evidence" value="ECO:0007669"/>
    <property type="project" value="UniProtKB-KW"/>
</dbReference>
<comment type="caution">
    <text evidence="4">The sequence shown here is derived from an EMBL/GenBank/DDBJ whole genome shotgun (WGS) entry which is preliminary data.</text>
</comment>
<feature type="signal peptide" evidence="3">
    <location>
        <begin position="1"/>
        <end position="32"/>
    </location>
</feature>
<sequence length="102" mass="11340">MTKNTSSSYFLVFAALALFAVMMMNEVPVSMAACQFKQLSPCFDAISKPTISPVSMAACCKRLRSQVPCICTYAKDPNLRKYFTNPRSRRLAQTCKVAIPKC</sequence>
<accession>A0AA41RT39</accession>
<keyword evidence="3" id="KW-0732">Signal</keyword>
<keyword evidence="5" id="KW-1185">Reference proteome</keyword>
<dbReference type="AlphaFoldDB" id="A0AA41RT39"/>
<dbReference type="InterPro" id="IPR033872">
    <property type="entry name" value="nsLTP2"/>
</dbReference>
<dbReference type="PANTHER" id="PTHR33214:SF81">
    <property type="entry name" value="NON-SPECIFIC LIPID-TRANSFER PROTEIN 2-LIKE"/>
    <property type="match status" value="1"/>
</dbReference>
<evidence type="ECO:0000256" key="2">
    <source>
        <dbReference type="ARBA" id="ARBA00023121"/>
    </source>
</evidence>
<evidence type="ECO:0000256" key="3">
    <source>
        <dbReference type="SAM" id="SignalP"/>
    </source>
</evidence>
<dbReference type="InterPro" id="IPR036312">
    <property type="entry name" value="Bifun_inhib/LTP/seed_sf"/>
</dbReference>
<evidence type="ECO:0008006" key="6">
    <source>
        <dbReference type="Google" id="ProtNLM"/>
    </source>
</evidence>
<evidence type="ECO:0000313" key="5">
    <source>
        <dbReference type="Proteomes" id="UP001177140"/>
    </source>
</evidence>
<dbReference type="PANTHER" id="PTHR33214">
    <property type="entry name" value="BIFUNCTIONAL INHIBITOR/LIPID-TRANSFER PROTEIN/SEED STORAGE 2S ALBUMIN SUPERFAMILY PROTEIN"/>
    <property type="match status" value="1"/>
</dbReference>
<dbReference type="SUPFAM" id="SSF47699">
    <property type="entry name" value="Bifunctional inhibitor/lipid-transfer protein/seed storage 2S albumin"/>
    <property type="match status" value="1"/>
</dbReference>
<keyword evidence="1" id="KW-0813">Transport</keyword>
<dbReference type="Gene3D" id="1.10.110.10">
    <property type="entry name" value="Plant lipid-transfer and hydrophobic proteins"/>
    <property type="match status" value="1"/>
</dbReference>
<evidence type="ECO:0000313" key="4">
    <source>
        <dbReference type="EMBL" id="MCL7026302.1"/>
    </source>
</evidence>
<dbReference type="EMBL" id="JAJJMA010054910">
    <property type="protein sequence ID" value="MCL7026302.1"/>
    <property type="molecule type" value="Genomic_DNA"/>
</dbReference>
<reference evidence="4" key="1">
    <citation type="submission" date="2022-03" db="EMBL/GenBank/DDBJ databases">
        <title>A functionally conserved STORR gene fusion in Papaver species that diverged 16.8 million years ago.</title>
        <authorList>
            <person name="Catania T."/>
        </authorList>
    </citation>
    <scope>NUCLEOTIDE SEQUENCE</scope>
    <source>
        <strain evidence="4">S-191538</strain>
    </source>
</reference>
<evidence type="ECO:0000256" key="1">
    <source>
        <dbReference type="ARBA" id="ARBA00022448"/>
    </source>
</evidence>